<protein>
    <submittedName>
        <fullName evidence="7">Auxin efflux carrier</fullName>
    </submittedName>
</protein>
<feature type="region of interest" description="Disordered" evidence="5">
    <location>
        <begin position="243"/>
        <end position="267"/>
    </location>
</feature>
<gene>
    <name evidence="7" type="ORF">B9Z19DRAFT_1119731</name>
</gene>
<reference evidence="7 8" key="1">
    <citation type="submission" date="2017-04" db="EMBL/GenBank/DDBJ databases">
        <title>Draft genome sequence of Tuber borchii Vittad., a whitish edible truffle.</title>
        <authorList>
            <consortium name="DOE Joint Genome Institute"/>
            <person name="Murat C."/>
            <person name="Kuo A."/>
            <person name="Barry K.W."/>
            <person name="Clum A."/>
            <person name="Dockter R.B."/>
            <person name="Fauchery L."/>
            <person name="Iotti M."/>
            <person name="Kohler A."/>
            <person name="Labutti K."/>
            <person name="Lindquist E.A."/>
            <person name="Lipzen A."/>
            <person name="Ohm R.A."/>
            <person name="Wang M."/>
            <person name="Grigoriev I.V."/>
            <person name="Zambonelli A."/>
            <person name="Martin F.M."/>
        </authorList>
    </citation>
    <scope>NUCLEOTIDE SEQUENCE [LARGE SCALE GENOMIC DNA]</scope>
    <source>
        <strain evidence="7 8">Tbo3840</strain>
    </source>
</reference>
<keyword evidence="2 6" id="KW-0812">Transmembrane</keyword>
<dbReference type="Pfam" id="PF03547">
    <property type="entry name" value="Mem_trans"/>
    <property type="match status" value="1"/>
</dbReference>
<feature type="transmembrane region" description="Helical" evidence="6">
    <location>
        <begin position="49"/>
        <end position="74"/>
    </location>
</feature>
<evidence type="ECO:0000256" key="3">
    <source>
        <dbReference type="ARBA" id="ARBA00022989"/>
    </source>
</evidence>
<comment type="subcellular location">
    <subcellularLocation>
        <location evidence="1">Membrane</location>
        <topology evidence="1">Multi-pass membrane protein</topology>
    </subcellularLocation>
</comment>
<organism evidence="7 8">
    <name type="scientific">Tuber borchii</name>
    <name type="common">White truffle</name>
    <dbReference type="NCBI Taxonomy" id="42251"/>
    <lineage>
        <taxon>Eukaryota</taxon>
        <taxon>Fungi</taxon>
        <taxon>Dikarya</taxon>
        <taxon>Ascomycota</taxon>
        <taxon>Pezizomycotina</taxon>
        <taxon>Pezizomycetes</taxon>
        <taxon>Pezizales</taxon>
        <taxon>Tuberaceae</taxon>
        <taxon>Tuber</taxon>
    </lineage>
</organism>
<feature type="transmembrane region" description="Helical" evidence="6">
    <location>
        <begin position="20"/>
        <end position="42"/>
    </location>
</feature>
<proteinExistence type="predicted"/>
<sequence length="445" mass="47396">MSNEKIGIGGGYLNPEVCKAISSLIMNFLLPLLIFSTVVPAFDAGNMKSVLAIAITGSFYLALGLSFGLIVRWLTPTPKSWRGGLLAAAKSSFLIPIPQAEKGTAYASTFLVVQLIAIFNLGGLQLIKRDFDRPPEILLDVEKSAKTSPKSTTLVLANNAQKTANLVSRLTSARRGTTGVPGSRLSCELNQKMISSSKEISPPETPTTPITPPAIAATVERLGRPPLLSPTIHPDIQTTTAAAATTTNPETPNSQAPTTSDSSSASPLIPTSIPLRIWTALKPFLTLPSLSLVFSLIIANVQYLKALFVHLPTVPKSKIPNAPDNKPALDFMMEIATFAGPCVPMLGMLLLGAALSRLSMGNLPKGFWKTALLMALLKLVLGPIIGIAWTTQLKKRTNWIDPNDKILEFVMIISSDAPTATSQVYLTNIFAPLGEECLGMSALSA</sequence>
<keyword evidence="4 6" id="KW-0472">Membrane</keyword>
<name>A0A2T7A5T6_TUBBO</name>
<accession>A0A2T7A5T6</accession>
<keyword evidence="8" id="KW-1185">Reference proteome</keyword>
<evidence type="ECO:0000313" key="7">
    <source>
        <dbReference type="EMBL" id="PUU83103.1"/>
    </source>
</evidence>
<feature type="compositionally biased region" description="Low complexity" evidence="5">
    <location>
        <begin position="256"/>
        <end position="267"/>
    </location>
</feature>
<dbReference type="STRING" id="42251.A0A2T7A5T6"/>
<dbReference type="Proteomes" id="UP000244722">
    <property type="component" value="Unassembled WGS sequence"/>
</dbReference>
<evidence type="ECO:0000256" key="1">
    <source>
        <dbReference type="ARBA" id="ARBA00004141"/>
    </source>
</evidence>
<evidence type="ECO:0000256" key="6">
    <source>
        <dbReference type="SAM" id="Phobius"/>
    </source>
</evidence>
<dbReference type="EMBL" id="NESQ01000017">
    <property type="protein sequence ID" value="PUU83103.1"/>
    <property type="molecule type" value="Genomic_DNA"/>
</dbReference>
<dbReference type="GO" id="GO:0055085">
    <property type="term" value="P:transmembrane transport"/>
    <property type="evidence" value="ECO:0007669"/>
    <property type="project" value="InterPro"/>
</dbReference>
<feature type="transmembrane region" description="Helical" evidence="6">
    <location>
        <begin position="335"/>
        <end position="355"/>
    </location>
</feature>
<feature type="transmembrane region" description="Helical" evidence="6">
    <location>
        <begin position="105"/>
        <end position="127"/>
    </location>
</feature>
<dbReference type="InterPro" id="IPR040254">
    <property type="entry name" value="Ecm3-like"/>
</dbReference>
<evidence type="ECO:0000256" key="5">
    <source>
        <dbReference type="SAM" id="MobiDB-lite"/>
    </source>
</evidence>
<comment type="caution">
    <text evidence="7">The sequence shown here is derived from an EMBL/GenBank/DDBJ whole genome shotgun (WGS) entry which is preliminary data.</text>
</comment>
<dbReference type="PANTHER" id="PTHR31274:SF1">
    <property type="entry name" value="AGL149CP"/>
    <property type="match status" value="1"/>
</dbReference>
<dbReference type="OrthoDB" id="435607at2759"/>
<evidence type="ECO:0000256" key="2">
    <source>
        <dbReference type="ARBA" id="ARBA00022692"/>
    </source>
</evidence>
<dbReference type="GO" id="GO:0016020">
    <property type="term" value="C:membrane"/>
    <property type="evidence" value="ECO:0007669"/>
    <property type="project" value="UniProtKB-SubCell"/>
</dbReference>
<dbReference type="AlphaFoldDB" id="A0A2T7A5T6"/>
<evidence type="ECO:0000256" key="4">
    <source>
        <dbReference type="ARBA" id="ARBA00023136"/>
    </source>
</evidence>
<dbReference type="PANTHER" id="PTHR31274">
    <property type="entry name" value="PROTEIN ECM3"/>
    <property type="match status" value="1"/>
</dbReference>
<keyword evidence="3 6" id="KW-1133">Transmembrane helix</keyword>
<feature type="transmembrane region" description="Helical" evidence="6">
    <location>
        <begin position="367"/>
        <end position="389"/>
    </location>
</feature>
<dbReference type="InterPro" id="IPR004776">
    <property type="entry name" value="Mem_transp_PIN-like"/>
</dbReference>
<evidence type="ECO:0000313" key="8">
    <source>
        <dbReference type="Proteomes" id="UP000244722"/>
    </source>
</evidence>